<dbReference type="KEGG" id="pbas:SMSP2_01469"/>
<dbReference type="InterPro" id="IPR000257">
    <property type="entry name" value="Uroporphyrinogen_deCOase"/>
</dbReference>
<evidence type="ECO:0000313" key="2">
    <source>
        <dbReference type="EMBL" id="AQQ71104.1"/>
    </source>
</evidence>
<dbReference type="STRING" id="1851148.SMSP2_01469"/>
<dbReference type="Pfam" id="PF01208">
    <property type="entry name" value="URO-D"/>
    <property type="match status" value="1"/>
</dbReference>
<dbReference type="AlphaFoldDB" id="A0A1Q2MEM1"/>
<dbReference type="RefSeq" id="WP_186804914.1">
    <property type="nucleotide sequence ID" value="NZ_CP019646.1"/>
</dbReference>
<dbReference type="Gene3D" id="3.20.20.210">
    <property type="match status" value="1"/>
</dbReference>
<dbReference type="Proteomes" id="UP000188181">
    <property type="component" value="Chromosome"/>
</dbReference>
<organism evidence="2 3">
    <name type="scientific">Limihaloglobus sulfuriphilus</name>
    <dbReference type="NCBI Taxonomy" id="1851148"/>
    <lineage>
        <taxon>Bacteria</taxon>
        <taxon>Pseudomonadati</taxon>
        <taxon>Planctomycetota</taxon>
        <taxon>Phycisphaerae</taxon>
        <taxon>Sedimentisphaerales</taxon>
        <taxon>Sedimentisphaeraceae</taxon>
        <taxon>Limihaloglobus</taxon>
    </lineage>
</organism>
<name>A0A1Q2MEM1_9BACT</name>
<gene>
    <name evidence="2" type="ORF">SMSP2_01469</name>
</gene>
<dbReference type="InterPro" id="IPR052024">
    <property type="entry name" value="Methanogen_methyltrans"/>
</dbReference>
<proteinExistence type="predicted"/>
<dbReference type="InterPro" id="IPR038071">
    <property type="entry name" value="UROD/MetE-like_sf"/>
</dbReference>
<dbReference type="SUPFAM" id="SSF51726">
    <property type="entry name" value="UROD/MetE-like"/>
    <property type="match status" value="1"/>
</dbReference>
<dbReference type="EMBL" id="CP019646">
    <property type="protein sequence ID" value="AQQ71104.1"/>
    <property type="molecule type" value="Genomic_DNA"/>
</dbReference>
<reference evidence="3" key="1">
    <citation type="submission" date="2017-02" db="EMBL/GenBank/DDBJ databases">
        <title>Comparative genomics and description of representatives of a novel lineage of planctomycetes thriving in anoxic sediments.</title>
        <authorList>
            <person name="Spring S."/>
            <person name="Bunk B."/>
            <person name="Sproer C."/>
        </authorList>
    </citation>
    <scope>NUCLEOTIDE SEQUENCE [LARGE SCALE GENOMIC DNA]</scope>
    <source>
        <strain evidence="3">SM-Chi-D1</strain>
    </source>
</reference>
<keyword evidence="2" id="KW-0808">Transferase</keyword>
<evidence type="ECO:0000313" key="3">
    <source>
        <dbReference type="Proteomes" id="UP000188181"/>
    </source>
</evidence>
<dbReference type="CDD" id="cd03465">
    <property type="entry name" value="URO-D_like"/>
    <property type="match status" value="1"/>
</dbReference>
<dbReference type="PANTHER" id="PTHR47099">
    <property type="entry name" value="METHYLCOBAMIDE:COM METHYLTRANSFERASE MTBA"/>
    <property type="match status" value="1"/>
</dbReference>
<dbReference type="GO" id="GO:0032259">
    <property type="term" value="P:methylation"/>
    <property type="evidence" value="ECO:0007669"/>
    <property type="project" value="UniProtKB-KW"/>
</dbReference>
<dbReference type="PANTHER" id="PTHR47099:SF1">
    <property type="entry name" value="METHYLCOBAMIDE:COM METHYLTRANSFERASE MTBA"/>
    <property type="match status" value="1"/>
</dbReference>
<sequence>MTGKERVIKAINCEKVDRIPWVPFVGCHAASLLGLTATDYFKSAKLIAQGAQKAVEEYSPDGIPVTFDLQIEAEVLGCGVKYADDNPPAVVNHPLANGTKLEDLKIPGPNEGRIKVAMDAAKAIRKANPDIALYATITGPFTLALHLQGTDIFMNMFEDPDHVIKLINYCTGVAKAMSDYYVDAGCDIIAVVDPMTSQIGPDQFRQFISPAATELFEHIRTKGAKGSFFVCGHAQQNIEAMCECKPDNVSIDENIPLDYVRDECVKRGISFGGNLQLTTVLLLGSEIDAQKDAIRCIDLGEDTGFILAPGCDLPFATPVENLKAVTAVVQDEYQRDVIRTMENTAGMEDILDMSLYGQTDKVIVDIVTLDSEACAPCQYMVDAVRKVAPQFDGIVEWREHKIKNKEAIQFMAALMVKNIPTICIDGMITFVSRIPPKDELIKAIQNRINEKFRLKIKNRKASVYLLSLTDEANCEKCTKVKENIEQAKQELGADIDLEIVSDKDKIHEFGIADNQLPAVVVAKYQLKSTHTVPEVIVLKEWLKDAVS</sequence>
<protein>
    <submittedName>
        <fullName evidence="2">Methylcobalamin:coenzyme M methyltransferase</fullName>
    </submittedName>
</protein>
<dbReference type="GO" id="GO:0006779">
    <property type="term" value="P:porphyrin-containing compound biosynthetic process"/>
    <property type="evidence" value="ECO:0007669"/>
    <property type="project" value="InterPro"/>
</dbReference>
<keyword evidence="3" id="KW-1185">Reference proteome</keyword>
<dbReference type="GO" id="GO:0008168">
    <property type="term" value="F:methyltransferase activity"/>
    <property type="evidence" value="ECO:0007669"/>
    <property type="project" value="UniProtKB-KW"/>
</dbReference>
<dbReference type="Gene3D" id="3.40.30.10">
    <property type="entry name" value="Glutaredoxin"/>
    <property type="match status" value="2"/>
</dbReference>
<accession>A0A1Q2MEM1</accession>
<keyword evidence="2" id="KW-0489">Methyltransferase</keyword>
<dbReference type="GO" id="GO:0004853">
    <property type="term" value="F:uroporphyrinogen decarboxylase activity"/>
    <property type="evidence" value="ECO:0007669"/>
    <property type="project" value="InterPro"/>
</dbReference>
<evidence type="ECO:0000259" key="1">
    <source>
        <dbReference type="Pfam" id="PF01208"/>
    </source>
</evidence>
<dbReference type="InterPro" id="IPR036249">
    <property type="entry name" value="Thioredoxin-like_sf"/>
</dbReference>
<feature type="domain" description="Uroporphyrinogen decarboxylase (URO-D)" evidence="1">
    <location>
        <begin position="3"/>
        <end position="330"/>
    </location>
</feature>
<dbReference type="SUPFAM" id="SSF52833">
    <property type="entry name" value="Thioredoxin-like"/>
    <property type="match status" value="1"/>
</dbReference>